<dbReference type="AlphaFoldDB" id="A0A918ZJS6"/>
<dbReference type="PANTHER" id="PTHR46470:SF2">
    <property type="entry name" value="GLYCERALDEHYDE 3-PHOSPHATE PHOSPHATASE"/>
    <property type="match status" value="1"/>
</dbReference>
<comment type="cofactor">
    <cofactor evidence="1">
        <name>Mg(2+)</name>
        <dbReference type="ChEBI" id="CHEBI:18420"/>
    </cofactor>
</comment>
<dbReference type="GO" id="GO:0016791">
    <property type="term" value="F:phosphatase activity"/>
    <property type="evidence" value="ECO:0007669"/>
    <property type="project" value="TreeGrafter"/>
</dbReference>
<dbReference type="InterPro" id="IPR023214">
    <property type="entry name" value="HAD_sf"/>
</dbReference>
<keyword evidence="3" id="KW-0378">Hydrolase</keyword>
<dbReference type="SFLD" id="SFLDG01129">
    <property type="entry name" value="C1.5:_HAD__Beta-PGM__Phosphata"/>
    <property type="match status" value="1"/>
</dbReference>
<dbReference type="PANTHER" id="PTHR46470">
    <property type="entry name" value="N-ACYLNEURAMINATE-9-PHOSPHATASE"/>
    <property type="match status" value="1"/>
</dbReference>
<organism evidence="5 6">
    <name type="scientific">Streptomyces longispororuber</name>
    <dbReference type="NCBI Taxonomy" id="68230"/>
    <lineage>
        <taxon>Bacteria</taxon>
        <taxon>Bacillati</taxon>
        <taxon>Actinomycetota</taxon>
        <taxon>Actinomycetes</taxon>
        <taxon>Kitasatosporales</taxon>
        <taxon>Streptomycetaceae</taxon>
        <taxon>Streptomyces</taxon>
    </lineage>
</organism>
<evidence type="ECO:0008006" key="7">
    <source>
        <dbReference type="Google" id="ProtNLM"/>
    </source>
</evidence>
<comment type="caution">
    <text evidence="5">The sequence shown here is derived from an EMBL/GenBank/DDBJ whole genome shotgun (WGS) entry which is preliminary data.</text>
</comment>
<dbReference type="SFLD" id="SFLDS00003">
    <property type="entry name" value="Haloacid_Dehalogenase"/>
    <property type="match status" value="1"/>
</dbReference>
<dbReference type="Gene3D" id="1.20.120.710">
    <property type="entry name" value="Haloacid dehalogenase hydrolase-like domain"/>
    <property type="match status" value="1"/>
</dbReference>
<evidence type="ECO:0000256" key="1">
    <source>
        <dbReference type="ARBA" id="ARBA00001946"/>
    </source>
</evidence>
<evidence type="ECO:0000256" key="2">
    <source>
        <dbReference type="ARBA" id="ARBA00022723"/>
    </source>
</evidence>
<keyword evidence="6" id="KW-1185">Reference proteome</keyword>
<accession>A0A918ZJS6</accession>
<dbReference type="GO" id="GO:0044281">
    <property type="term" value="P:small molecule metabolic process"/>
    <property type="evidence" value="ECO:0007669"/>
    <property type="project" value="UniProtKB-ARBA"/>
</dbReference>
<proteinExistence type="predicted"/>
<evidence type="ECO:0000313" key="6">
    <source>
        <dbReference type="Proteomes" id="UP000608024"/>
    </source>
</evidence>
<sequence>MGPRAATRCAAVARHPVRFWPVARFVLFDLDGTLVDRQTALSDAITELCRAHDFDKDVEQRLRADLADRANPRDFVRLKRACELAVPAEQLWQEYVDLMAAAVTCRPEVLEGLARLRAAAWTIGVITNGAGDIQRTKLAATGLASLVDGVAVSGDLEIRKPDRRLFELAAVRCGVSLEDSGWMVGDNPAGDIGGGHQAGLRTIWLRGRPWPDGLRAAHHAVDDVTDAITILLTETSE</sequence>
<evidence type="ECO:0000313" key="5">
    <source>
        <dbReference type="EMBL" id="GHE56530.1"/>
    </source>
</evidence>
<dbReference type="PRINTS" id="PR00413">
    <property type="entry name" value="HADHALOGNASE"/>
</dbReference>
<dbReference type="SUPFAM" id="SSF56784">
    <property type="entry name" value="HAD-like"/>
    <property type="match status" value="1"/>
</dbReference>
<keyword evidence="4" id="KW-0460">Magnesium</keyword>
<reference evidence="5" key="2">
    <citation type="submission" date="2020-09" db="EMBL/GenBank/DDBJ databases">
        <authorList>
            <person name="Sun Q."/>
            <person name="Ohkuma M."/>
        </authorList>
    </citation>
    <scope>NUCLEOTIDE SEQUENCE</scope>
    <source>
        <strain evidence="5">JCM 4784</strain>
    </source>
</reference>
<evidence type="ECO:0000256" key="4">
    <source>
        <dbReference type="ARBA" id="ARBA00022842"/>
    </source>
</evidence>
<dbReference type="Pfam" id="PF13419">
    <property type="entry name" value="HAD_2"/>
    <property type="match status" value="1"/>
</dbReference>
<dbReference type="Proteomes" id="UP000608024">
    <property type="component" value="Unassembled WGS sequence"/>
</dbReference>
<gene>
    <name evidence="5" type="ORF">GCM10018785_27310</name>
</gene>
<dbReference type="InterPro" id="IPR036412">
    <property type="entry name" value="HAD-like_sf"/>
</dbReference>
<protein>
    <recommendedName>
        <fullName evidence="7">Hydrolase</fullName>
    </recommendedName>
</protein>
<name>A0A918ZJS6_9ACTN</name>
<dbReference type="Gene3D" id="3.40.50.1000">
    <property type="entry name" value="HAD superfamily/HAD-like"/>
    <property type="match status" value="1"/>
</dbReference>
<dbReference type="InterPro" id="IPR041492">
    <property type="entry name" value="HAD_2"/>
</dbReference>
<reference evidence="5" key="1">
    <citation type="journal article" date="2014" name="Int. J. Syst. Evol. Microbiol.">
        <title>Complete genome sequence of Corynebacterium casei LMG S-19264T (=DSM 44701T), isolated from a smear-ripened cheese.</title>
        <authorList>
            <consortium name="US DOE Joint Genome Institute (JGI-PGF)"/>
            <person name="Walter F."/>
            <person name="Albersmeier A."/>
            <person name="Kalinowski J."/>
            <person name="Ruckert C."/>
        </authorList>
    </citation>
    <scope>NUCLEOTIDE SEQUENCE</scope>
    <source>
        <strain evidence="5">JCM 4784</strain>
    </source>
</reference>
<dbReference type="EMBL" id="BNBT01000032">
    <property type="protein sequence ID" value="GHE56530.1"/>
    <property type="molecule type" value="Genomic_DNA"/>
</dbReference>
<evidence type="ECO:0000256" key="3">
    <source>
        <dbReference type="ARBA" id="ARBA00022801"/>
    </source>
</evidence>
<dbReference type="GO" id="GO:0046872">
    <property type="term" value="F:metal ion binding"/>
    <property type="evidence" value="ECO:0007669"/>
    <property type="project" value="UniProtKB-KW"/>
</dbReference>
<dbReference type="InterPro" id="IPR051400">
    <property type="entry name" value="HAD-like_hydrolase"/>
</dbReference>
<dbReference type="InterPro" id="IPR006439">
    <property type="entry name" value="HAD-SF_hydro_IA"/>
</dbReference>
<keyword evidence="2" id="KW-0479">Metal-binding</keyword>